<protein>
    <submittedName>
        <fullName evidence="4">Collagen alpha-1(VII) chain</fullName>
    </submittedName>
</protein>
<dbReference type="PANTHER" id="PTHR24023">
    <property type="entry name" value="COLLAGEN ALPHA"/>
    <property type="match status" value="1"/>
</dbReference>
<dbReference type="InterPro" id="IPR050149">
    <property type="entry name" value="Collagen_superfamily"/>
</dbReference>
<keyword evidence="5" id="KW-1185">Reference proteome</keyword>
<keyword evidence="2" id="KW-0964">Secreted</keyword>
<feature type="region of interest" description="Disordered" evidence="3">
    <location>
        <begin position="469"/>
        <end position="548"/>
    </location>
</feature>
<evidence type="ECO:0000313" key="4">
    <source>
        <dbReference type="EMBL" id="TNN49338.1"/>
    </source>
</evidence>
<evidence type="ECO:0000256" key="1">
    <source>
        <dbReference type="ARBA" id="ARBA00004498"/>
    </source>
</evidence>
<comment type="caution">
    <text evidence="4">The sequence shown here is derived from an EMBL/GenBank/DDBJ whole genome shotgun (WGS) entry which is preliminary data.</text>
</comment>
<comment type="subcellular location">
    <subcellularLocation>
        <location evidence="1">Secreted</location>
        <location evidence="1">Extracellular space</location>
        <location evidence="1">Extracellular matrix</location>
    </subcellularLocation>
</comment>
<feature type="compositionally biased region" description="Basic and acidic residues" evidence="3">
    <location>
        <begin position="397"/>
        <end position="413"/>
    </location>
</feature>
<dbReference type="InterPro" id="IPR008160">
    <property type="entry name" value="Collagen"/>
</dbReference>
<feature type="compositionally biased region" description="Basic and acidic residues" evidence="3">
    <location>
        <begin position="273"/>
        <end position="290"/>
    </location>
</feature>
<feature type="compositionally biased region" description="Acidic residues" evidence="3">
    <location>
        <begin position="590"/>
        <end position="605"/>
    </location>
</feature>
<feature type="region of interest" description="Disordered" evidence="3">
    <location>
        <begin position="583"/>
        <end position="616"/>
    </location>
</feature>
<accession>A0A4Z2G716</accession>
<evidence type="ECO:0000313" key="5">
    <source>
        <dbReference type="Proteomes" id="UP000314294"/>
    </source>
</evidence>
<proteinExistence type="predicted"/>
<dbReference type="PANTHER" id="PTHR24023:SF1082">
    <property type="entry name" value="COLLAGEN TRIPLE HELIX REPEAT"/>
    <property type="match status" value="1"/>
</dbReference>
<feature type="compositionally biased region" description="Polar residues" evidence="3">
    <location>
        <begin position="193"/>
        <end position="207"/>
    </location>
</feature>
<feature type="compositionally biased region" description="Low complexity" evidence="3">
    <location>
        <begin position="521"/>
        <end position="532"/>
    </location>
</feature>
<organism evidence="4 5">
    <name type="scientific">Liparis tanakae</name>
    <name type="common">Tanaka's snailfish</name>
    <dbReference type="NCBI Taxonomy" id="230148"/>
    <lineage>
        <taxon>Eukaryota</taxon>
        <taxon>Metazoa</taxon>
        <taxon>Chordata</taxon>
        <taxon>Craniata</taxon>
        <taxon>Vertebrata</taxon>
        <taxon>Euteleostomi</taxon>
        <taxon>Actinopterygii</taxon>
        <taxon>Neopterygii</taxon>
        <taxon>Teleostei</taxon>
        <taxon>Neoteleostei</taxon>
        <taxon>Acanthomorphata</taxon>
        <taxon>Eupercaria</taxon>
        <taxon>Perciformes</taxon>
        <taxon>Cottioidei</taxon>
        <taxon>Cottales</taxon>
        <taxon>Liparidae</taxon>
        <taxon>Liparis</taxon>
    </lineage>
</organism>
<dbReference type="GO" id="GO:0005581">
    <property type="term" value="C:collagen trimer"/>
    <property type="evidence" value="ECO:0007669"/>
    <property type="project" value="UniProtKB-KW"/>
</dbReference>
<feature type="region of interest" description="Disordered" evidence="3">
    <location>
        <begin position="115"/>
        <end position="430"/>
    </location>
</feature>
<dbReference type="GO" id="GO:0005615">
    <property type="term" value="C:extracellular space"/>
    <property type="evidence" value="ECO:0007669"/>
    <property type="project" value="TreeGrafter"/>
</dbReference>
<dbReference type="Proteomes" id="UP000314294">
    <property type="component" value="Unassembled WGS sequence"/>
</dbReference>
<dbReference type="Pfam" id="PF01391">
    <property type="entry name" value="Collagen"/>
    <property type="match status" value="1"/>
</dbReference>
<dbReference type="EMBL" id="SRLO01000660">
    <property type="protein sequence ID" value="TNN49338.1"/>
    <property type="molecule type" value="Genomic_DNA"/>
</dbReference>
<dbReference type="GO" id="GO:0031012">
    <property type="term" value="C:extracellular matrix"/>
    <property type="evidence" value="ECO:0007669"/>
    <property type="project" value="TreeGrafter"/>
</dbReference>
<name>A0A4Z2G716_9TELE</name>
<evidence type="ECO:0000256" key="3">
    <source>
        <dbReference type="SAM" id="MobiDB-lite"/>
    </source>
</evidence>
<reference evidence="4 5" key="1">
    <citation type="submission" date="2019-03" db="EMBL/GenBank/DDBJ databases">
        <title>First draft genome of Liparis tanakae, snailfish: a comprehensive survey of snailfish specific genes.</title>
        <authorList>
            <person name="Kim W."/>
            <person name="Song I."/>
            <person name="Jeong J.-H."/>
            <person name="Kim D."/>
            <person name="Kim S."/>
            <person name="Ryu S."/>
            <person name="Song J.Y."/>
            <person name="Lee S.K."/>
        </authorList>
    </citation>
    <scope>NUCLEOTIDE SEQUENCE [LARGE SCALE GENOMIC DNA]</scope>
    <source>
        <tissue evidence="4">Muscle</tissue>
    </source>
</reference>
<feature type="compositionally biased region" description="Basic residues" evidence="3">
    <location>
        <begin position="214"/>
        <end position="226"/>
    </location>
</feature>
<feature type="compositionally biased region" description="Low complexity" evidence="3">
    <location>
        <begin position="470"/>
        <end position="481"/>
    </location>
</feature>
<dbReference type="AlphaFoldDB" id="A0A4Z2G716"/>
<feature type="compositionally biased region" description="Basic and acidic residues" evidence="3">
    <location>
        <begin position="158"/>
        <end position="169"/>
    </location>
</feature>
<dbReference type="OrthoDB" id="196393at2759"/>
<keyword evidence="2" id="KW-0272">Extracellular matrix</keyword>
<evidence type="ECO:0000256" key="2">
    <source>
        <dbReference type="ARBA" id="ARBA00022530"/>
    </source>
</evidence>
<keyword evidence="4" id="KW-0176">Collagen</keyword>
<feature type="compositionally biased region" description="Basic and acidic residues" evidence="3">
    <location>
        <begin position="328"/>
        <end position="371"/>
    </location>
</feature>
<gene>
    <name evidence="4" type="primary">COL7A1_3</name>
    <name evidence="4" type="ORF">EYF80_040448</name>
</gene>
<feature type="compositionally biased region" description="Pro residues" evidence="3">
    <location>
        <begin position="511"/>
        <end position="520"/>
    </location>
</feature>
<feature type="compositionally biased region" description="Polar residues" evidence="3">
    <location>
        <begin position="247"/>
        <end position="257"/>
    </location>
</feature>
<sequence>MKGDKGETGLKGNTGEAGKHIEMKVKEHGVVISRLGYNAGVSLQTYAFPLIQDIEAMFEAYGIRLPLLKALIDRLLQDGIEELLHVLSNAKRTKDSTDTHTSNVITEYTSSMKFDLTSPPLKESDAVEDPDSDAASLTVDPLSETSKRPSSGTVAPNAEREIDGIDSKPKGSGGQEVVDGSGGEVPPLKMNLTAVNSTSNHTATQEVDSLKKTSGQKKKNRERGKHLSSGARGYNSWNRMKQEHADLQTQSRRQSQGTEREIHTGTQGEEATEAERWETEQEKGGEKDGNAEAGPDADYWEEERSGDYDWETGEDVDRERGGEEEDLERERERARVEMERETEMERERAAKEGERDLEREREEMERERGYDEETGQPYPPEYFYLKGEIGEGGQKGRNGDHGDDGAAGDKGDKGPLGQKGNQGDMGLHGTPGIPGLNGLIGRKVNTTLFTFSPNVNKLTLLLSHLIIPQGDKGQGATDGADGAAGGKGDKGEAGFAGFTGFKGSAGNPGKPGDPGPPAPPGLRGVTGPKGTLGIEGGKGEKGEPGLSAEDVMEIVTQEVTEKCGLEYKFMVKSVDIDGETTVIRNKKEPDEEEEEEEEEVEEYEDTLERENSPDSAILPNRTAARCLEPMSEGACSEYVLL</sequence>